<feature type="transmembrane region" description="Helical" evidence="12">
    <location>
        <begin position="118"/>
        <end position="138"/>
    </location>
</feature>
<evidence type="ECO:0000313" key="13">
    <source>
        <dbReference type="EMBL" id="OSX68840.1"/>
    </source>
</evidence>
<keyword evidence="9 12" id="KW-0472">Membrane</keyword>
<evidence type="ECO:0000313" key="14">
    <source>
        <dbReference type="Proteomes" id="UP000218209"/>
    </source>
</evidence>
<feature type="transmembrane region" description="Helical" evidence="12">
    <location>
        <begin position="41"/>
        <end position="62"/>
    </location>
</feature>
<evidence type="ECO:0000256" key="1">
    <source>
        <dbReference type="ARBA" id="ARBA00004477"/>
    </source>
</evidence>
<keyword evidence="8 12" id="KW-1133">Transmembrane helix</keyword>
<feature type="non-terminal residue" evidence="13">
    <location>
        <position position="141"/>
    </location>
</feature>
<accession>A0A1X6NJX2</accession>
<evidence type="ECO:0000256" key="9">
    <source>
        <dbReference type="ARBA" id="ARBA00023136"/>
    </source>
</evidence>
<evidence type="ECO:0000256" key="3">
    <source>
        <dbReference type="ARBA" id="ARBA00011964"/>
    </source>
</evidence>
<organism evidence="13 14">
    <name type="scientific">Porphyra umbilicalis</name>
    <name type="common">Purple laver</name>
    <name type="synonym">Red alga</name>
    <dbReference type="NCBI Taxonomy" id="2786"/>
    <lineage>
        <taxon>Eukaryota</taxon>
        <taxon>Rhodophyta</taxon>
        <taxon>Bangiophyceae</taxon>
        <taxon>Bangiales</taxon>
        <taxon>Bangiaceae</taxon>
        <taxon>Porphyra</taxon>
    </lineage>
</organism>
<evidence type="ECO:0000256" key="12">
    <source>
        <dbReference type="SAM" id="Phobius"/>
    </source>
</evidence>
<evidence type="ECO:0000256" key="5">
    <source>
        <dbReference type="ARBA" id="ARBA00022679"/>
    </source>
</evidence>
<comment type="catalytic activity">
    <reaction evidence="10">
        <text>an alpha-D-Man-(1-&gt;2)-alpha-D-Man-(1-&gt;2)-alpha-D-Man-(1-&gt;3)-[alpha-D-Man-(1-&gt;6)]-beta-D-Man-(1-&gt;4)-beta-D-GlcNAc-(1-&gt;4)-alpha-D-GlcNAc-diphospho-di-trans,poly-cis-dolichol + a di-trans,poly-cis-dolichyl beta-D-mannosyl phosphate = an alpha-D-Man-(1-&gt;2)-alpha-D-Man-(1-&gt;2)-alpha-D-Man-(1-&gt;3)-[alpha-D-Man-(1-&gt;3)-alpha-D-Man-(1-&gt;6)]-beta-D-Man-(1-&gt;4)-beta-D-GlcNAc-(1-&gt;4)-alpha-D-GlcNAc-diphospho-di-trans,poly-cis-dolichol + a di-trans,poly-cis-dolichyl phosphate + H(+)</text>
        <dbReference type="Rhea" id="RHEA:29527"/>
        <dbReference type="Rhea" id="RHEA-COMP:19498"/>
        <dbReference type="Rhea" id="RHEA-COMP:19501"/>
        <dbReference type="Rhea" id="RHEA-COMP:19516"/>
        <dbReference type="Rhea" id="RHEA-COMP:19517"/>
        <dbReference type="ChEBI" id="CHEBI:15378"/>
        <dbReference type="ChEBI" id="CHEBI:57683"/>
        <dbReference type="ChEBI" id="CHEBI:58211"/>
        <dbReference type="ChEBI" id="CHEBI:132515"/>
        <dbReference type="ChEBI" id="CHEBI:132516"/>
        <dbReference type="EC" id="2.4.1.258"/>
    </reaction>
    <physiologicalReaction direction="left-to-right" evidence="10">
        <dbReference type="Rhea" id="RHEA:29528"/>
    </physiologicalReaction>
</comment>
<reference evidence="13 14" key="1">
    <citation type="submission" date="2017-03" db="EMBL/GenBank/DDBJ databases">
        <title>WGS assembly of Porphyra umbilicalis.</title>
        <authorList>
            <person name="Brawley S.H."/>
            <person name="Blouin N.A."/>
            <person name="Ficko-Blean E."/>
            <person name="Wheeler G.L."/>
            <person name="Lohr M."/>
            <person name="Goodson H.V."/>
            <person name="Jenkins J.W."/>
            <person name="Blaby-Haas C.E."/>
            <person name="Helliwell K.E."/>
            <person name="Chan C."/>
            <person name="Marriage T."/>
            <person name="Bhattacharya D."/>
            <person name="Klein A.S."/>
            <person name="Badis Y."/>
            <person name="Brodie J."/>
            <person name="Cao Y."/>
            <person name="Collen J."/>
            <person name="Dittami S.M."/>
            <person name="Gachon C.M."/>
            <person name="Green B.R."/>
            <person name="Karpowicz S."/>
            <person name="Kim J.W."/>
            <person name="Kudahl U."/>
            <person name="Lin S."/>
            <person name="Michel G."/>
            <person name="Mittag M."/>
            <person name="Olson B.J."/>
            <person name="Pangilinan J."/>
            <person name="Peng Y."/>
            <person name="Qiu H."/>
            <person name="Shu S."/>
            <person name="Singer J.T."/>
            <person name="Smith A.G."/>
            <person name="Sprecher B.N."/>
            <person name="Wagner V."/>
            <person name="Wang W."/>
            <person name="Wang Z.-Y."/>
            <person name="Yan J."/>
            <person name="Yarish C."/>
            <person name="Zoeuner-Riek S."/>
            <person name="Zhuang Y."/>
            <person name="Zou Y."/>
            <person name="Lindquist E.A."/>
            <person name="Grimwood J."/>
            <person name="Barry K."/>
            <person name="Rokhsar D.S."/>
            <person name="Schmutz J."/>
            <person name="Stiller J.W."/>
            <person name="Grossman A.R."/>
            <person name="Prochnik S.E."/>
        </authorList>
    </citation>
    <scope>NUCLEOTIDE SEQUENCE [LARGE SCALE GENOMIC DNA]</scope>
    <source>
        <strain evidence="13">4086291</strain>
    </source>
</reference>
<dbReference type="EC" id="2.4.1.258" evidence="3"/>
<dbReference type="InterPro" id="IPR007873">
    <property type="entry name" value="Glycosyltransferase_ALG3"/>
</dbReference>
<comment type="pathway">
    <text evidence="2">Protein modification; protein glycosylation.</text>
</comment>
<dbReference type="EMBL" id="KV920032">
    <property type="protein sequence ID" value="OSX68840.1"/>
    <property type="molecule type" value="Genomic_DNA"/>
</dbReference>
<feature type="transmembrane region" description="Helical" evidence="12">
    <location>
        <begin position="91"/>
        <end position="112"/>
    </location>
</feature>
<evidence type="ECO:0000256" key="10">
    <source>
        <dbReference type="ARBA" id="ARBA00049506"/>
    </source>
</evidence>
<dbReference type="GO" id="GO:0005789">
    <property type="term" value="C:endoplasmic reticulum membrane"/>
    <property type="evidence" value="ECO:0007669"/>
    <property type="project" value="UniProtKB-SubCell"/>
</dbReference>
<dbReference type="Pfam" id="PF05208">
    <property type="entry name" value="ALG3"/>
    <property type="match status" value="1"/>
</dbReference>
<name>A0A1X6NJX2_PORUM</name>
<proteinExistence type="predicted"/>
<evidence type="ECO:0000256" key="4">
    <source>
        <dbReference type="ARBA" id="ARBA00022676"/>
    </source>
</evidence>
<protein>
    <recommendedName>
        <fullName evidence="3">dolichyl-P-Man:Man5GlcNAc2-PP-dolichol alpha-1,3-mannosyltransferase</fullName>
        <ecNumber evidence="3">2.4.1.258</ecNumber>
    </recommendedName>
</protein>
<sequence>MAPGTTATRRTARPPSGRPPASALARLTAAADAALRAADGAFPAALAALVVADFVLALAVAARVPYTEIDWQAYMEQVAQYRAGERDYRSIRGGTGPLVYPAAFLYVFSALARLPSTAAVQVVFAALHAAAVGLYATAYRR</sequence>
<keyword evidence="5" id="KW-0808">Transferase</keyword>
<keyword evidence="7" id="KW-0256">Endoplasmic reticulum</keyword>
<evidence type="ECO:0000256" key="2">
    <source>
        <dbReference type="ARBA" id="ARBA00004922"/>
    </source>
</evidence>
<keyword evidence="6 12" id="KW-0812">Transmembrane</keyword>
<dbReference type="Proteomes" id="UP000218209">
    <property type="component" value="Unassembled WGS sequence"/>
</dbReference>
<evidence type="ECO:0000256" key="7">
    <source>
        <dbReference type="ARBA" id="ARBA00022824"/>
    </source>
</evidence>
<gene>
    <name evidence="13" type="ORF">BU14_2184s0001</name>
</gene>
<evidence type="ECO:0000256" key="11">
    <source>
        <dbReference type="SAM" id="MobiDB-lite"/>
    </source>
</evidence>
<dbReference type="AlphaFoldDB" id="A0A1X6NJX2"/>
<dbReference type="GO" id="GO:0052925">
    <property type="term" value="F:dol-P-Man:Man(5)GlcNAc(2)-PP-Dol alpha-1,3-mannosyltransferase activity"/>
    <property type="evidence" value="ECO:0007669"/>
    <property type="project" value="UniProtKB-EC"/>
</dbReference>
<dbReference type="OrthoDB" id="20028at2759"/>
<dbReference type="PANTHER" id="PTHR12646:SF0">
    <property type="entry name" value="DOL-P-MAN:MAN(5)GLCNAC(2)-PP-DOL ALPHA-1,3-MANNOSYLTRANSFERASE"/>
    <property type="match status" value="1"/>
</dbReference>
<dbReference type="PANTHER" id="PTHR12646">
    <property type="entry name" value="NOT56 - RELATED"/>
    <property type="match status" value="1"/>
</dbReference>
<evidence type="ECO:0000256" key="6">
    <source>
        <dbReference type="ARBA" id="ARBA00022692"/>
    </source>
</evidence>
<evidence type="ECO:0000256" key="8">
    <source>
        <dbReference type="ARBA" id="ARBA00022989"/>
    </source>
</evidence>
<feature type="region of interest" description="Disordered" evidence="11">
    <location>
        <begin position="1"/>
        <end position="21"/>
    </location>
</feature>
<comment type="subcellular location">
    <subcellularLocation>
        <location evidence="1">Endoplasmic reticulum membrane</location>
        <topology evidence="1">Multi-pass membrane protein</topology>
    </subcellularLocation>
</comment>
<keyword evidence="4" id="KW-0328">Glycosyltransferase</keyword>
<keyword evidence="14" id="KW-1185">Reference proteome</keyword>